<dbReference type="Proteomes" id="UP001185779">
    <property type="component" value="Unassembled WGS sequence"/>
</dbReference>
<comment type="similarity">
    <text evidence="9">Belongs to the TatB family.</text>
</comment>
<comment type="subunit">
    <text evidence="9">The Tat system comprises two distinct complexes: a TatABC complex, containing multiple copies of TatA, TatB and TatC subunits, and a separate TatA complex, containing only TatA subunits. Substrates initially bind to the TatABC complex, which probably triggers association of the separate TatA complex to form the active translocon.</text>
</comment>
<organism evidence="12 14">
    <name type="scientific">Gordonia amicalis</name>
    <dbReference type="NCBI Taxonomy" id="89053"/>
    <lineage>
        <taxon>Bacteria</taxon>
        <taxon>Bacillati</taxon>
        <taxon>Actinomycetota</taxon>
        <taxon>Actinomycetes</taxon>
        <taxon>Mycobacteriales</taxon>
        <taxon>Gordoniaceae</taxon>
        <taxon>Gordonia</taxon>
    </lineage>
</organism>
<evidence type="ECO:0000313" key="13">
    <source>
        <dbReference type="Proteomes" id="UP001185779"/>
    </source>
</evidence>
<evidence type="ECO:0000256" key="5">
    <source>
        <dbReference type="ARBA" id="ARBA00022927"/>
    </source>
</evidence>
<evidence type="ECO:0000256" key="1">
    <source>
        <dbReference type="ARBA" id="ARBA00004167"/>
    </source>
</evidence>
<reference evidence="12 13" key="1">
    <citation type="submission" date="2023-10" db="EMBL/GenBank/DDBJ databases">
        <title>Development of a sustainable strategy for remediation of hydrocarbon-contaminated territories based on the waste exchange concept.</title>
        <authorList>
            <person name="Krivoruchko A."/>
        </authorList>
    </citation>
    <scope>NUCLEOTIDE SEQUENCE</scope>
    <source>
        <strain evidence="11 13">IEGM 1266</strain>
        <strain evidence="12">IEGM 1279</strain>
    </source>
</reference>
<dbReference type="EMBL" id="JAWLKI010000019">
    <property type="protein sequence ID" value="MDV6308873.1"/>
    <property type="molecule type" value="Genomic_DNA"/>
</dbReference>
<dbReference type="GO" id="GO:0033281">
    <property type="term" value="C:TAT protein transport complex"/>
    <property type="evidence" value="ECO:0007669"/>
    <property type="project" value="UniProtKB-UniRule"/>
</dbReference>
<proteinExistence type="inferred from homology"/>
<dbReference type="Pfam" id="PF02416">
    <property type="entry name" value="TatA_B_E"/>
    <property type="match status" value="1"/>
</dbReference>
<keyword evidence="5 9" id="KW-0653">Protein transport</keyword>
<sequence>MFSSIGWGEIAILVVAALVILGPERLPGAVSWSMQSLRKVRDYATGATNQLKDELGPEFEDLRKPLADLNELRGMTPRSIVTKHLLDGDDSLFRLGEDATTVDRSTTPAPPIKPVSAPMSLDKNTDTPAQPSPDSAPAERRTGGRPAVTDWDAT</sequence>
<evidence type="ECO:0000256" key="8">
    <source>
        <dbReference type="ARBA" id="ARBA00023136"/>
    </source>
</evidence>
<keyword evidence="6 9" id="KW-1133">Transmembrane helix</keyword>
<keyword evidence="8 9" id="KW-0472">Membrane</keyword>
<evidence type="ECO:0000256" key="9">
    <source>
        <dbReference type="HAMAP-Rule" id="MF_00237"/>
    </source>
</evidence>
<evidence type="ECO:0000256" key="7">
    <source>
        <dbReference type="ARBA" id="ARBA00023010"/>
    </source>
</evidence>
<dbReference type="RefSeq" id="WP_006437243.1">
    <property type="nucleotide sequence ID" value="NZ_CP091855.1"/>
</dbReference>
<dbReference type="InterPro" id="IPR003369">
    <property type="entry name" value="TatA/B/E"/>
</dbReference>
<dbReference type="Gene3D" id="1.20.5.3310">
    <property type="match status" value="1"/>
</dbReference>
<keyword evidence="7 9" id="KW-0811">Translocation</keyword>
<comment type="function">
    <text evidence="9">Part of the twin-arginine translocation (Tat) system that transports large folded proteins containing a characteristic twin-arginine motif in their signal peptide across membranes. Together with TatC, TatB is part of a receptor directly interacting with Tat signal peptides. TatB may form an oligomeric binding site that transiently accommodates folded Tat precursor proteins before their translocation.</text>
</comment>
<evidence type="ECO:0000256" key="10">
    <source>
        <dbReference type="SAM" id="MobiDB-lite"/>
    </source>
</evidence>
<feature type="region of interest" description="Disordered" evidence="10">
    <location>
        <begin position="97"/>
        <end position="154"/>
    </location>
</feature>
<keyword evidence="4 9" id="KW-0812">Transmembrane</keyword>
<evidence type="ECO:0000313" key="11">
    <source>
        <dbReference type="EMBL" id="MDV6308873.1"/>
    </source>
</evidence>
<evidence type="ECO:0000313" key="12">
    <source>
        <dbReference type="EMBL" id="MDV6310782.1"/>
    </source>
</evidence>
<dbReference type="NCBIfam" id="TIGR01410">
    <property type="entry name" value="tatB"/>
    <property type="match status" value="1"/>
</dbReference>
<dbReference type="GO" id="GO:0008320">
    <property type="term" value="F:protein transmembrane transporter activity"/>
    <property type="evidence" value="ECO:0007669"/>
    <property type="project" value="UniProtKB-UniRule"/>
</dbReference>
<accession>A0AAE4R2X5</accession>
<evidence type="ECO:0000256" key="6">
    <source>
        <dbReference type="ARBA" id="ARBA00022989"/>
    </source>
</evidence>
<dbReference type="HAMAP" id="MF_00237">
    <property type="entry name" value="TatB"/>
    <property type="match status" value="1"/>
</dbReference>
<dbReference type="AlphaFoldDB" id="A0AAE4R2X5"/>
<keyword evidence="2 9" id="KW-0813">Transport</keyword>
<dbReference type="GeneID" id="77172229"/>
<dbReference type="GO" id="GO:0043953">
    <property type="term" value="P:protein transport by the Tat complex"/>
    <property type="evidence" value="ECO:0007669"/>
    <property type="project" value="UniProtKB-UniRule"/>
</dbReference>
<keyword evidence="13" id="KW-1185">Reference proteome</keyword>
<protein>
    <recommendedName>
        <fullName evidence="9">Sec-independent protein translocase protein TatB</fullName>
    </recommendedName>
</protein>
<dbReference type="Proteomes" id="UP001185922">
    <property type="component" value="Unassembled WGS sequence"/>
</dbReference>
<evidence type="ECO:0000256" key="4">
    <source>
        <dbReference type="ARBA" id="ARBA00022692"/>
    </source>
</evidence>
<evidence type="ECO:0000313" key="14">
    <source>
        <dbReference type="Proteomes" id="UP001185922"/>
    </source>
</evidence>
<dbReference type="PRINTS" id="PR01506">
    <property type="entry name" value="TATBPROTEIN"/>
</dbReference>
<comment type="caution">
    <text evidence="12">The sequence shown here is derived from an EMBL/GenBank/DDBJ whole genome shotgun (WGS) entry which is preliminary data.</text>
</comment>
<keyword evidence="3 9" id="KW-1003">Cell membrane</keyword>
<gene>
    <name evidence="9 12" type="primary">tatB</name>
    <name evidence="11" type="ORF">R3P94_16440</name>
    <name evidence="12" type="ORF">R3Q15_02515</name>
</gene>
<dbReference type="InterPro" id="IPR018448">
    <property type="entry name" value="TatB"/>
</dbReference>
<name>A0AAE4R2X5_9ACTN</name>
<dbReference type="EMBL" id="JAWLKH010000002">
    <property type="protein sequence ID" value="MDV6310782.1"/>
    <property type="molecule type" value="Genomic_DNA"/>
</dbReference>
<evidence type="ECO:0000256" key="3">
    <source>
        <dbReference type="ARBA" id="ARBA00022475"/>
    </source>
</evidence>
<comment type="subcellular location">
    <subcellularLocation>
        <location evidence="9">Cell membrane</location>
        <topology evidence="9">Single-pass membrane protein</topology>
    </subcellularLocation>
    <subcellularLocation>
        <location evidence="1">Membrane</location>
        <topology evidence="1">Single-pass membrane protein</topology>
    </subcellularLocation>
</comment>
<evidence type="ECO:0000256" key="2">
    <source>
        <dbReference type="ARBA" id="ARBA00022448"/>
    </source>
</evidence>